<evidence type="ECO:0000256" key="7">
    <source>
        <dbReference type="ARBA" id="ARBA00023242"/>
    </source>
</evidence>
<gene>
    <name evidence="12 14" type="ORF">P152DRAFT_281734</name>
</gene>
<accession>A0A6G1G9B2</accession>
<dbReference type="PANTHER" id="PTHR21738">
    <property type="entry name" value="RIBOSOMAL RNA PROCESSING PROTEIN 36 HOMOLOG"/>
    <property type="match status" value="1"/>
</dbReference>
<keyword evidence="6" id="KW-0175">Coiled coil</keyword>
<keyword evidence="5 10" id="KW-0698">rRNA processing</keyword>
<organism evidence="12">
    <name type="scientific">Eremomyces bilateralis CBS 781.70</name>
    <dbReference type="NCBI Taxonomy" id="1392243"/>
    <lineage>
        <taxon>Eukaryota</taxon>
        <taxon>Fungi</taxon>
        <taxon>Dikarya</taxon>
        <taxon>Ascomycota</taxon>
        <taxon>Pezizomycotina</taxon>
        <taxon>Dothideomycetes</taxon>
        <taxon>Dothideomycetes incertae sedis</taxon>
        <taxon>Eremomycetales</taxon>
        <taxon>Eremomycetaceae</taxon>
        <taxon>Eremomyces</taxon>
    </lineage>
</organism>
<reference evidence="14" key="3">
    <citation type="submission" date="2025-04" db="UniProtKB">
        <authorList>
            <consortium name="RefSeq"/>
        </authorList>
    </citation>
    <scope>IDENTIFICATION</scope>
    <source>
        <strain evidence="14">CBS 781.70</strain>
    </source>
</reference>
<comment type="subunit">
    <text evidence="3 10">Associates with 90S and pre-40S pre-ribosomal particles.</text>
</comment>
<dbReference type="Pfam" id="PF06102">
    <property type="entry name" value="RRP36"/>
    <property type="match status" value="1"/>
</dbReference>
<sequence>MEQPIPGRSTGLTRTSNPHSHIQSSLGKLSFGALAKAQDALDPASTTSGKRKRPDPRESRRSTQVQRGAKDGRNEKRPKSSNTSVHIDSLRRKHTQPEGPEDESSDDTDTSNSSDEDDTNPRARSSKHAPASLPSNRPVTRRRTILNSEARRSRDPRFDHVANKSNNPHATNQYGFLQQYRTSEMDTLREQIQESKGKGSKGKPPAITEAEGEVLKQELRRMEDRERTRTEKERLAELSRKHRQNEKELAKSGKKAYHLKNSDLKRLALTEKFTEMKGKDRVRAVERRRKKQGAKEKKAMPDERRAPGS</sequence>
<name>A0A6G1G9B2_9PEZI</name>
<dbReference type="Proteomes" id="UP000504638">
    <property type="component" value="Unplaced"/>
</dbReference>
<protein>
    <recommendedName>
        <fullName evidence="10">rRNA biogenesis protein RRP36</fullName>
    </recommendedName>
</protein>
<comment type="function">
    <text evidence="9 10">Component of the 90S pre-ribosome involved in the maturation of rRNAs. Required for early cleavages of the pre-RNAs in the 40S ribosomal subunit maturation pathway.</text>
</comment>
<evidence type="ECO:0000256" key="6">
    <source>
        <dbReference type="ARBA" id="ARBA00023054"/>
    </source>
</evidence>
<evidence type="ECO:0000313" key="14">
    <source>
        <dbReference type="RefSeq" id="XP_033536255.1"/>
    </source>
</evidence>
<evidence type="ECO:0000256" key="4">
    <source>
        <dbReference type="ARBA" id="ARBA00022517"/>
    </source>
</evidence>
<evidence type="ECO:0000256" key="1">
    <source>
        <dbReference type="ARBA" id="ARBA00004604"/>
    </source>
</evidence>
<dbReference type="RefSeq" id="XP_033536255.1">
    <property type="nucleotide sequence ID" value="XM_033674926.1"/>
</dbReference>
<dbReference type="PANTHER" id="PTHR21738:SF0">
    <property type="entry name" value="RIBOSOMAL RNA PROCESSING PROTEIN 36 HOMOLOG"/>
    <property type="match status" value="1"/>
</dbReference>
<feature type="compositionally biased region" description="Basic and acidic residues" evidence="11">
    <location>
        <begin position="188"/>
        <end position="197"/>
    </location>
</feature>
<feature type="region of interest" description="Disordered" evidence="11">
    <location>
        <begin position="188"/>
        <end position="257"/>
    </location>
</feature>
<feature type="compositionally biased region" description="Polar residues" evidence="11">
    <location>
        <begin position="163"/>
        <end position="175"/>
    </location>
</feature>
<evidence type="ECO:0000256" key="9">
    <source>
        <dbReference type="ARBA" id="ARBA00025053"/>
    </source>
</evidence>
<reference evidence="12 14" key="1">
    <citation type="submission" date="2020-01" db="EMBL/GenBank/DDBJ databases">
        <authorList>
            <consortium name="DOE Joint Genome Institute"/>
            <person name="Haridas S."/>
            <person name="Albert R."/>
            <person name="Binder M."/>
            <person name="Bloem J."/>
            <person name="Labutti K."/>
            <person name="Salamov A."/>
            <person name="Andreopoulos B."/>
            <person name="Baker S.E."/>
            <person name="Barry K."/>
            <person name="Bills G."/>
            <person name="Bluhm B.H."/>
            <person name="Cannon C."/>
            <person name="Castanera R."/>
            <person name="Culley D.E."/>
            <person name="Daum C."/>
            <person name="Ezra D."/>
            <person name="Gonzalez J.B."/>
            <person name="Henrissat B."/>
            <person name="Kuo A."/>
            <person name="Liang C."/>
            <person name="Lipzen A."/>
            <person name="Lutzoni F."/>
            <person name="Magnuson J."/>
            <person name="Mondo S."/>
            <person name="Nolan M."/>
            <person name="Ohm R."/>
            <person name="Pangilinan J."/>
            <person name="Park H.-J."/>
            <person name="Ramirez L."/>
            <person name="Alfaro M."/>
            <person name="Sun H."/>
            <person name="Tritt A."/>
            <person name="Yoshinaga Y."/>
            <person name="Zwiers L.-H."/>
            <person name="Turgeon B.G."/>
            <person name="Goodwin S.B."/>
            <person name="Spatafora J.W."/>
            <person name="Crous P.W."/>
            <person name="Grigoriev I.V."/>
        </authorList>
    </citation>
    <scope>NUCLEOTIDE SEQUENCE</scope>
    <source>
        <strain evidence="12 14">CBS 781.70</strain>
    </source>
</reference>
<evidence type="ECO:0000313" key="12">
    <source>
        <dbReference type="EMBL" id="KAF1814624.1"/>
    </source>
</evidence>
<evidence type="ECO:0000256" key="11">
    <source>
        <dbReference type="SAM" id="MobiDB-lite"/>
    </source>
</evidence>
<feature type="region of interest" description="Disordered" evidence="11">
    <location>
        <begin position="278"/>
        <end position="309"/>
    </location>
</feature>
<feature type="compositionally biased region" description="Basic and acidic residues" evidence="11">
    <location>
        <begin position="293"/>
        <end position="309"/>
    </location>
</feature>
<keyword evidence="8 10" id="KW-0687">Ribonucleoprotein</keyword>
<feature type="compositionally biased region" description="Basic and acidic residues" evidence="11">
    <location>
        <begin position="68"/>
        <end position="78"/>
    </location>
</feature>
<dbReference type="GO" id="GO:0005730">
    <property type="term" value="C:nucleolus"/>
    <property type="evidence" value="ECO:0007669"/>
    <property type="project" value="UniProtKB-SubCell"/>
</dbReference>
<evidence type="ECO:0000256" key="3">
    <source>
        <dbReference type="ARBA" id="ARBA00011167"/>
    </source>
</evidence>
<dbReference type="GO" id="GO:0000462">
    <property type="term" value="P:maturation of SSU-rRNA from tricistronic rRNA transcript (SSU-rRNA, 5.8S rRNA, LSU-rRNA)"/>
    <property type="evidence" value="ECO:0007669"/>
    <property type="project" value="TreeGrafter"/>
</dbReference>
<evidence type="ECO:0000256" key="2">
    <source>
        <dbReference type="ARBA" id="ARBA00009418"/>
    </source>
</evidence>
<evidence type="ECO:0000313" key="13">
    <source>
        <dbReference type="Proteomes" id="UP000504638"/>
    </source>
</evidence>
<dbReference type="InterPro" id="IPR009292">
    <property type="entry name" value="RRP36"/>
</dbReference>
<keyword evidence="13" id="KW-1185">Reference proteome</keyword>
<feature type="compositionally biased region" description="Acidic residues" evidence="11">
    <location>
        <begin position="99"/>
        <end position="118"/>
    </location>
</feature>
<evidence type="ECO:0000256" key="5">
    <source>
        <dbReference type="ARBA" id="ARBA00022552"/>
    </source>
</evidence>
<proteinExistence type="inferred from homology"/>
<keyword evidence="7 10" id="KW-0539">Nucleus</keyword>
<dbReference type="GeneID" id="54415496"/>
<feature type="region of interest" description="Disordered" evidence="11">
    <location>
        <begin position="1"/>
        <end position="175"/>
    </location>
</feature>
<keyword evidence="4 10" id="KW-0690">Ribosome biogenesis</keyword>
<evidence type="ECO:0000256" key="10">
    <source>
        <dbReference type="RuleBase" id="RU368027"/>
    </source>
</evidence>
<comment type="similarity">
    <text evidence="2 10">Belongs to the RRP36 family.</text>
</comment>
<dbReference type="GO" id="GO:0030686">
    <property type="term" value="C:90S preribosome"/>
    <property type="evidence" value="ECO:0007669"/>
    <property type="project" value="TreeGrafter"/>
</dbReference>
<dbReference type="AlphaFoldDB" id="A0A6G1G9B2"/>
<feature type="compositionally biased region" description="Polar residues" evidence="11">
    <location>
        <begin position="10"/>
        <end position="27"/>
    </location>
</feature>
<comment type="subcellular location">
    <subcellularLocation>
        <location evidence="1 10">Nucleus</location>
        <location evidence="1 10">Nucleolus</location>
    </subcellularLocation>
</comment>
<feature type="compositionally biased region" description="Basic and acidic residues" evidence="11">
    <location>
        <begin position="149"/>
        <end position="162"/>
    </location>
</feature>
<dbReference type="EMBL" id="ML975153">
    <property type="protein sequence ID" value="KAF1814624.1"/>
    <property type="molecule type" value="Genomic_DNA"/>
</dbReference>
<feature type="compositionally biased region" description="Basic and acidic residues" evidence="11">
    <location>
        <begin position="213"/>
        <end position="251"/>
    </location>
</feature>
<reference evidence="14" key="2">
    <citation type="submission" date="2020-04" db="EMBL/GenBank/DDBJ databases">
        <authorList>
            <consortium name="NCBI Genome Project"/>
        </authorList>
    </citation>
    <scope>NUCLEOTIDE SEQUENCE</scope>
    <source>
        <strain evidence="14">CBS 781.70</strain>
    </source>
</reference>
<dbReference type="OrthoDB" id="448446at2759"/>
<evidence type="ECO:0000256" key="8">
    <source>
        <dbReference type="ARBA" id="ARBA00023274"/>
    </source>
</evidence>